<feature type="domain" description="MobA-like NTP transferase" evidence="4">
    <location>
        <begin position="2"/>
        <end position="126"/>
    </location>
</feature>
<dbReference type="Pfam" id="PF12804">
    <property type="entry name" value="NTP_transf_3"/>
    <property type="match status" value="1"/>
</dbReference>
<dbReference type="Proteomes" id="UP000013243">
    <property type="component" value="Chromosome"/>
</dbReference>
<evidence type="ECO:0000256" key="2">
    <source>
        <dbReference type="ARBA" id="ARBA00022695"/>
    </source>
</evidence>
<organism evidence="5 6">
    <name type="scientific">Tritonibacter mobilis F1926</name>
    <dbReference type="NCBI Taxonomy" id="1265309"/>
    <lineage>
        <taxon>Bacteria</taxon>
        <taxon>Pseudomonadati</taxon>
        <taxon>Pseudomonadota</taxon>
        <taxon>Alphaproteobacteria</taxon>
        <taxon>Rhodobacterales</taxon>
        <taxon>Paracoccaceae</taxon>
        <taxon>Tritonibacter</taxon>
    </lineage>
</organism>
<evidence type="ECO:0000256" key="3">
    <source>
        <dbReference type="ARBA" id="ARBA00022842"/>
    </source>
</evidence>
<dbReference type="InterPro" id="IPR025877">
    <property type="entry name" value="MobA-like_NTP_Trfase"/>
</dbReference>
<evidence type="ECO:0000256" key="1">
    <source>
        <dbReference type="ARBA" id="ARBA00022679"/>
    </source>
</evidence>
<name>A0A1B1A604_9RHOB</name>
<dbReference type="Gene3D" id="3.90.550.10">
    <property type="entry name" value="Spore Coat Polysaccharide Biosynthesis Protein SpsA, Chain A"/>
    <property type="match status" value="1"/>
</dbReference>
<protein>
    <submittedName>
        <fullName evidence="5">Nucleotidyltransferase</fullName>
    </submittedName>
</protein>
<proteinExistence type="predicted"/>
<sequence>MIFAAGFGTRMGTLTADRPKPMIPVAGRPLIDHALDLVSDISPQRVVINTHYKAEVLTTHLEGRDVLISHEEDEILDTGGGLKQARALLDATCSYTLNPDVAWRGPNPLVVLRDAWRPEHMDALLLCVPTARAVGRLGAGDFTASNAGHITRGGDLVYTGAQIIKLDQLDRMTEKVFSLNALWDLLIPDARVSAVEYPGHWCDVGRPEGITLAEDMMARADV</sequence>
<keyword evidence="1 5" id="KW-0808">Transferase</keyword>
<dbReference type="SUPFAM" id="SSF53448">
    <property type="entry name" value="Nucleotide-diphospho-sugar transferases"/>
    <property type="match status" value="1"/>
</dbReference>
<dbReference type="InterPro" id="IPR029044">
    <property type="entry name" value="Nucleotide-diphossugar_trans"/>
</dbReference>
<keyword evidence="2" id="KW-0548">Nucleotidyltransferase</keyword>
<reference evidence="5 6" key="1">
    <citation type="journal article" date="2016" name="ISME J.">
        <title>Global occurrence and heterogeneity of the Roseobacter-clade species Ruegeria mobilis.</title>
        <authorList>
            <person name="Sonnenschein E."/>
            <person name="Gram L."/>
        </authorList>
    </citation>
    <scope>NUCLEOTIDE SEQUENCE [LARGE SCALE GENOMIC DNA]</scope>
    <source>
        <strain evidence="5 6">F1926</strain>
    </source>
</reference>
<dbReference type="PANTHER" id="PTHR43584:SF8">
    <property type="entry name" value="N-ACETYLMURAMATE ALPHA-1-PHOSPHATE URIDYLYLTRANSFERASE"/>
    <property type="match status" value="1"/>
</dbReference>
<dbReference type="KEGG" id="rmb:K529_014485"/>
<dbReference type="CDD" id="cd06422">
    <property type="entry name" value="NTP_transferase_like_1"/>
    <property type="match status" value="1"/>
</dbReference>
<dbReference type="AlphaFoldDB" id="A0A1B1A604"/>
<dbReference type="GO" id="GO:0016779">
    <property type="term" value="F:nucleotidyltransferase activity"/>
    <property type="evidence" value="ECO:0007669"/>
    <property type="project" value="UniProtKB-KW"/>
</dbReference>
<dbReference type="PANTHER" id="PTHR43584">
    <property type="entry name" value="NUCLEOTIDYL TRANSFERASE"/>
    <property type="match status" value="1"/>
</dbReference>
<gene>
    <name evidence="5" type="ORF">K529_014485</name>
</gene>
<dbReference type="STRING" id="1265309.K529_014485"/>
<accession>A0A1B1A604</accession>
<evidence type="ECO:0000313" key="6">
    <source>
        <dbReference type="Proteomes" id="UP000013243"/>
    </source>
</evidence>
<keyword evidence="3" id="KW-0460">Magnesium</keyword>
<dbReference type="EMBL" id="CP015230">
    <property type="protein sequence ID" value="ANP41981.1"/>
    <property type="molecule type" value="Genomic_DNA"/>
</dbReference>
<dbReference type="InterPro" id="IPR050065">
    <property type="entry name" value="GlmU-like"/>
</dbReference>
<evidence type="ECO:0000259" key="4">
    <source>
        <dbReference type="Pfam" id="PF12804"/>
    </source>
</evidence>
<evidence type="ECO:0000313" key="5">
    <source>
        <dbReference type="EMBL" id="ANP41981.1"/>
    </source>
</evidence>
<dbReference type="OrthoDB" id="9788272at2"/>